<reference evidence="9" key="1">
    <citation type="submission" date="2020-07" db="EMBL/GenBank/DDBJ databases">
        <title>The High-quality genome of the commercially important snow crab, Chionoecetes opilio.</title>
        <authorList>
            <person name="Jeong J.-H."/>
            <person name="Ryu S."/>
        </authorList>
    </citation>
    <scope>NUCLEOTIDE SEQUENCE</scope>
    <source>
        <strain evidence="9">MADBK_172401_WGS</strain>
        <tissue evidence="9">Digestive gland</tissue>
    </source>
</reference>
<evidence type="ECO:0000256" key="3">
    <source>
        <dbReference type="ARBA" id="ARBA00006958"/>
    </source>
</evidence>
<dbReference type="GO" id="GO:0005634">
    <property type="term" value="C:nucleus"/>
    <property type="evidence" value="ECO:0007669"/>
    <property type="project" value="UniProtKB-SubCell"/>
</dbReference>
<evidence type="ECO:0000256" key="7">
    <source>
        <dbReference type="ARBA" id="ARBA00023242"/>
    </source>
</evidence>
<evidence type="ECO:0000313" key="10">
    <source>
        <dbReference type="Proteomes" id="UP000770661"/>
    </source>
</evidence>
<evidence type="ECO:0000256" key="2">
    <source>
        <dbReference type="ARBA" id="ARBA00004123"/>
    </source>
</evidence>
<dbReference type="EMBL" id="JACEEZ010006874">
    <property type="protein sequence ID" value="KAG0724484.1"/>
    <property type="molecule type" value="Genomic_DNA"/>
</dbReference>
<dbReference type="AlphaFoldDB" id="A0A8J4YJF4"/>
<evidence type="ECO:0000259" key="8">
    <source>
        <dbReference type="Pfam" id="PF13359"/>
    </source>
</evidence>
<comment type="caution">
    <text evidence="9">The sequence shown here is derived from an EMBL/GenBank/DDBJ whole genome shotgun (WGS) entry which is preliminary data.</text>
</comment>
<gene>
    <name evidence="9" type="primary">harbi1_9</name>
    <name evidence="9" type="ORF">GWK47_040503</name>
</gene>
<dbReference type="PANTHER" id="PTHR22930">
    <property type="match status" value="1"/>
</dbReference>
<keyword evidence="7" id="KW-0539">Nucleus</keyword>
<keyword evidence="6" id="KW-0378">Hydrolase</keyword>
<comment type="cofactor">
    <cofactor evidence="1">
        <name>a divalent metal cation</name>
        <dbReference type="ChEBI" id="CHEBI:60240"/>
    </cofactor>
</comment>
<dbReference type="PANTHER" id="PTHR22930:SF198">
    <property type="entry name" value="DDE TNP4 DOMAIN-CONTAINING PROTEIN"/>
    <property type="match status" value="1"/>
</dbReference>
<dbReference type="GO" id="GO:0046872">
    <property type="term" value="F:metal ion binding"/>
    <property type="evidence" value="ECO:0007669"/>
    <property type="project" value="UniProtKB-KW"/>
</dbReference>
<dbReference type="InterPro" id="IPR045249">
    <property type="entry name" value="HARBI1-like"/>
</dbReference>
<dbReference type="OrthoDB" id="6627079at2759"/>
<proteinExistence type="inferred from homology"/>
<dbReference type="InterPro" id="IPR027806">
    <property type="entry name" value="HARBI1_dom"/>
</dbReference>
<name>A0A8J4YJF4_CHIOP</name>
<dbReference type="Pfam" id="PF13359">
    <property type="entry name" value="DDE_Tnp_4"/>
    <property type="match status" value="1"/>
</dbReference>
<evidence type="ECO:0000256" key="5">
    <source>
        <dbReference type="ARBA" id="ARBA00022723"/>
    </source>
</evidence>
<dbReference type="GO" id="GO:0016787">
    <property type="term" value="F:hydrolase activity"/>
    <property type="evidence" value="ECO:0007669"/>
    <property type="project" value="UniProtKB-KW"/>
</dbReference>
<keyword evidence="10" id="KW-1185">Reference proteome</keyword>
<dbReference type="Proteomes" id="UP000770661">
    <property type="component" value="Unassembled WGS sequence"/>
</dbReference>
<organism evidence="9 10">
    <name type="scientific">Chionoecetes opilio</name>
    <name type="common">Atlantic snow crab</name>
    <name type="synonym">Cancer opilio</name>
    <dbReference type="NCBI Taxonomy" id="41210"/>
    <lineage>
        <taxon>Eukaryota</taxon>
        <taxon>Metazoa</taxon>
        <taxon>Ecdysozoa</taxon>
        <taxon>Arthropoda</taxon>
        <taxon>Crustacea</taxon>
        <taxon>Multicrustacea</taxon>
        <taxon>Malacostraca</taxon>
        <taxon>Eumalacostraca</taxon>
        <taxon>Eucarida</taxon>
        <taxon>Decapoda</taxon>
        <taxon>Pleocyemata</taxon>
        <taxon>Brachyura</taxon>
        <taxon>Eubrachyura</taxon>
        <taxon>Majoidea</taxon>
        <taxon>Majidae</taxon>
        <taxon>Chionoecetes</taxon>
    </lineage>
</organism>
<accession>A0A8J4YJF4</accession>
<comment type="subcellular location">
    <subcellularLocation>
        <location evidence="2">Nucleus</location>
    </subcellularLocation>
</comment>
<protein>
    <submittedName>
        <fullName evidence="9">Putative nuclease HARBI1</fullName>
    </submittedName>
</protein>
<dbReference type="GO" id="GO:0004518">
    <property type="term" value="F:nuclease activity"/>
    <property type="evidence" value="ECO:0007669"/>
    <property type="project" value="UniProtKB-KW"/>
</dbReference>
<keyword evidence="4" id="KW-0540">Nuclease</keyword>
<sequence length="393" mass="45155">MPPDMFDEVVERLRPALTRKTTHWRAPLDPGLKVALTLRHLASGAKYRDMQYGWRVPHNTISIVVREVCMAIVDEYREELLKPPQNDEDWRQITDNWMRRWNFPHVIGAIDGKHVACKAPANTGSDYYNYKGFFSIILLAVVTSDYKFMWIDVSGKGSTSDAHLYNASVLREALEKNDIVGFPQPDPIPGDTEDVPYFLVGDNAFALRTYMMKPYSNKEMTRKQRIFNYRLSRARRVVENAFGILANRFQVLLSTMLHEADTVRLLVKTCVILHNLMRSRYPVMQNRLVDVERPNGVVVPGAWRAGMNLEDTKPDRLPGNNRDFKIAKAQRNLLMEWCNSTAGSVPWQDDMLLPPQRGPNNSSVILCLWHNKYLIVASLVVYFSPIFSQALLL</sequence>
<evidence type="ECO:0000256" key="1">
    <source>
        <dbReference type="ARBA" id="ARBA00001968"/>
    </source>
</evidence>
<evidence type="ECO:0000256" key="6">
    <source>
        <dbReference type="ARBA" id="ARBA00022801"/>
    </source>
</evidence>
<feature type="domain" description="DDE Tnp4" evidence="8">
    <location>
        <begin position="110"/>
        <end position="275"/>
    </location>
</feature>
<evidence type="ECO:0000313" key="9">
    <source>
        <dbReference type="EMBL" id="KAG0724484.1"/>
    </source>
</evidence>
<keyword evidence="5" id="KW-0479">Metal-binding</keyword>
<comment type="similarity">
    <text evidence="3">Belongs to the HARBI1 family.</text>
</comment>
<evidence type="ECO:0000256" key="4">
    <source>
        <dbReference type="ARBA" id="ARBA00022722"/>
    </source>
</evidence>